<evidence type="ECO:0000313" key="14">
    <source>
        <dbReference type="EMBL" id="KAH3672097.1"/>
    </source>
</evidence>
<protein>
    <recommendedName>
        <fullName evidence="11">Phosphotransferase</fullName>
        <ecNumber evidence="11">2.7.1.-</ecNumber>
    </recommendedName>
</protein>
<evidence type="ECO:0000256" key="5">
    <source>
        <dbReference type="ARBA" id="ARBA00022741"/>
    </source>
</evidence>
<dbReference type="Gene3D" id="3.30.420.40">
    <property type="match status" value="1"/>
</dbReference>
<evidence type="ECO:0000259" key="13">
    <source>
        <dbReference type="Pfam" id="PF03727"/>
    </source>
</evidence>
<dbReference type="GO" id="GO:0006006">
    <property type="term" value="P:glucose metabolic process"/>
    <property type="evidence" value="ECO:0007669"/>
    <property type="project" value="TreeGrafter"/>
</dbReference>
<dbReference type="GO" id="GO:0004340">
    <property type="term" value="F:glucokinase activity"/>
    <property type="evidence" value="ECO:0007669"/>
    <property type="project" value="TreeGrafter"/>
</dbReference>
<dbReference type="FunFam" id="3.30.420.40:FF:000092">
    <property type="entry name" value="Phosphotransferase"/>
    <property type="match status" value="1"/>
</dbReference>
<evidence type="ECO:0000256" key="4">
    <source>
        <dbReference type="ARBA" id="ARBA00022679"/>
    </source>
</evidence>
<feature type="domain" description="Hexokinase C-terminal" evidence="13">
    <location>
        <begin position="226"/>
        <end position="468"/>
    </location>
</feature>
<dbReference type="FunFam" id="3.40.367.20:FF:000004">
    <property type="entry name" value="Phosphotransferase"/>
    <property type="match status" value="1"/>
</dbReference>
<dbReference type="GO" id="GO:0006096">
    <property type="term" value="P:glycolytic process"/>
    <property type="evidence" value="ECO:0007669"/>
    <property type="project" value="UniProtKB-KW"/>
</dbReference>
<dbReference type="GO" id="GO:0008865">
    <property type="term" value="F:fructokinase activity"/>
    <property type="evidence" value="ECO:0007669"/>
    <property type="project" value="TreeGrafter"/>
</dbReference>
<evidence type="ECO:0000256" key="3">
    <source>
        <dbReference type="ARBA" id="ARBA00009225"/>
    </source>
</evidence>
<dbReference type="GO" id="GO:0001678">
    <property type="term" value="P:intracellular glucose homeostasis"/>
    <property type="evidence" value="ECO:0007669"/>
    <property type="project" value="InterPro"/>
</dbReference>
<dbReference type="InterPro" id="IPR001312">
    <property type="entry name" value="Hexokinase"/>
</dbReference>
<evidence type="ECO:0000313" key="15">
    <source>
        <dbReference type="Proteomes" id="UP000774326"/>
    </source>
</evidence>
<feature type="domain" description="Hexokinase N-terminal" evidence="12">
    <location>
        <begin position="27"/>
        <end position="220"/>
    </location>
</feature>
<dbReference type="GO" id="GO:0019158">
    <property type="term" value="F:mannokinase activity"/>
    <property type="evidence" value="ECO:0007669"/>
    <property type="project" value="TreeGrafter"/>
</dbReference>
<evidence type="ECO:0000256" key="9">
    <source>
        <dbReference type="ARBA" id="ARBA00044613"/>
    </source>
</evidence>
<keyword evidence="4 11" id="KW-0808">Transferase</keyword>
<dbReference type="Gene3D" id="1.10.287.1250">
    <property type="match status" value="1"/>
</dbReference>
<dbReference type="PRINTS" id="PR00475">
    <property type="entry name" value="HEXOKINASE"/>
</dbReference>
<gene>
    <name evidence="14" type="ORF">WICPIJ_010141</name>
</gene>
<comment type="catalytic activity">
    <reaction evidence="10">
        <text>D-fructose + ATP = D-fructose 6-phosphate + ADP + H(+)</text>
        <dbReference type="Rhea" id="RHEA:16125"/>
        <dbReference type="ChEBI" id="CHEBI:15378"/>
        <dbReference type="ChEBI" id="CHEBI:30616"/>
        <dbReference type="ChEBI" id="CHEBI:37721"/>
        <dbReference type="ChEBI" id="CHEBI:61527"/>
        <dbReference type="ChEBI" id="CHEBI:456216"/>
        <dbReference type="EC" id="2.7.1.1"/>
    </reaction>
    <physiologicalReaction direction="left-to-right" evidence="10">
        <dbReference type="Rhea" id="RHEA:16126"/>
    </physiologicalReaction>
</comment>
<dbReference type="GO" id="GO:0006013">
    <property type="term" value="P:mannose metabolic process"/>
    <property type="evidence" value="ECO:0007669"/>
    <property type="project" value="TreeGrafter"/>
</dbReference>
<dbReference type="GO" id="GO:0005829">
    <property type="term" value="C:cytosol"/>
    <property type="evidence" value="ECO:0007669"/>
    <property type="project" value="TreeGrafter"/>
</dbReference>
<dbReference type="GO" id="GO:0005739">
    <property type="term" value="C:mitochondrion"/>
    <property type="evidence" value="ECO:0007669"/>
    <property type="project" value="TreeGrafter"/>
</dbReference>
<dbReference type="Gene3D" id="3.40.367.20">
    <property type="match status" value="1"/>
</dbReference>
<evidence type="ECO:0000256" key="6">
    <source>
        <dbReference type="ARBA" id="ARBA00022777"/>
    </source>
</evidence>
<dbReference type="Pfam" id="PF03727">
    <property type="entry name" value="Hexokinase_2"/>
    <property type="match status" value="1"/>
</dbReference>
<evidence type="ECO:0000259" key="12">
    <source>
        <dbReference type="Pfam" id="PF00349"/>
    </source>
</evidence>
<dbReference type="InterPro" id="IPR022672">
    <property type="entry name" value="Hexokinase_N"/>
</dbReference>
<evidence type="ECO:0000256" key="10">
    <source>
        <dbReference type="ARBA" id="ARBA00047905"/>
    </source>
</evidence>
<dbReference type="Proteomes" id="UP000774326">
    <property type="component" value="Unassembled WGS sequence"/>
</dbReference>
<dbReference type="OrthoDB" id="419537at2759"/>
<evidence type="ECO:0000256" key="11">
    <source>
        <dbReference type="RuleBase" id="RU362007"/>
    </source>
</evidence>
<dbReference type="EC" id="2.7.1.-" evidence="11"/>
<evidence type="ECO:0000256" key="2">
    <source>
        <dbReference type="ARBA" id="ARBA00005028"/>
    </source>
</evidence>
<comment type="similarity">
    <text evidence="3 11">Belongs to the hexokinase family.</text>
</comment>
<reference evidence="14" key="2">
    <citation type="submission" date="2021-01" db="EMBL/GenBank/DDBJ databases">
        <authorList>
            <person name="Schikora-Tamarit M.A."/>
        </authorList>
    </citation>
    <scope>NUCLEOTIDE SEQUENCE</scope>
    <source>
        <strain evidence="14">CBS2887</strain>
    </source>
</reference>
<dbReference type="EMBL" id="JAEUBG010005865">
    <property type="protein sequence ID" value="KAH3672097.1"/>
    <property type="molecule type" value="Genomic_DNA"/>
</dbReference>
<keyword evidence="8 11" id="KW-0324">Glycolysis</keyword>
<dbReference type="PROSITE" id="PS51748">
    <property type="entry name" value="HEXOKINASE_2"/>
    <property type="match status" value="1"/>
</dbReference>
<dbReference type="InterPro" id="IPR043129">
    <property type="entry name" value="ATPase_NBD"/>
</dbReference>
<dbReference type="PANTHER" id="PTHR19443:SF16">
    <property type="entry name" value="HEXOKINASE TYPE 1-RELATED"/>
    <property type="match status" value="1"/>
</dbReference>
<proteinExistence type="inferred from homology"/>
<reference evidence="14" key="1">
    <citation type="journal article" date="2021" name="Open Biol.">
        <title>Shared evolutionary footprints suggest mitochondrial oxidative damage underlies multiple complex I losses in fungi.</title>
        <authorList>
            <person name="Schikora-Tamarit M.A."/>
            <person name="Marcet-Houben M."/>
            <person name="Nosek J."/>
            <person name="Gabaldon T."/>
        </authorList>
    </citation>
    <scope>NUCLEOTIDE SEQUENCE</scope>
    <source>
        <strain evidence="14">CBS2887</strain>
    </source>
</reference>
<dbReference type="InterPro" id="IPR022673">
    <property type="entry name" value="Hexokinase_C"/>
</dbReference>
<comment type="pathway">
    <text evidence="1">Carbohydrate degradation; glycolysis; D-glyceraldehyde 3-phosphate and glycerone phosphate from D-glucose: step 1/4.</text>
</comment>
<dbReference type="GO" id="GO:0005524">
    <property type="term" value="F:ATP binding"/>
    <property type="evidence" value="ECO:0007669"/>
    <property type="project" value="UniProtKB-UniRule"/>
</dbReference>
<comment type="caution">
    <text evidence="14">The sequence shown here is derived from an EMBL/GenBank/DDBJ whole genome shotgun (WGS) entry which is preliminary data.</text>
</comment>
<name>A0A9P8PHV5_WICPI</name>
<comment type="catalytic activity">
    <reaction evidence="9">
        <text>a D-hexose + ATP = a D-hexose 6-phosphate + ADP + H(+)</text>
        <dbReference type="Rhea" id="RHEA:22740"/>
        <dbReference type="ChEBI" id="CHEBI:4194"/>
        <dbReference type="ChEBI" id="CHEBI:15378"/>
        <dbReference type="ChEBI" id="CHEBI:30616"/>
        <dbReference type="ChEBI" id="CHEBI:229467"/>
        <dbReference type="ChEBI" id="CHEBI:456216"/>
        <dbReference type="EC" id="2.7.1.1"/>
    </reaction>
    <physiologicalReaction direction="left-to-right" evidence="9">
        <dbReference type="Rhea" id="RHEA:22741"/>
    </physiologicalReaction>
</comment>
<keyword evidence="15" id="KW-1185">Reference proteome</keyword>
<dbReference type="SUPFAM" id="SSF53067">
    <property type="entry name" value="Actin-like ATPase domain"/>
    <property type="match status" value="2"/>
</dbReference>
<evidence type="ECO:0000256" key="1">
    <source>
        <dbReference type="ARBA" id="ARBA00004888"/>
    </source>
</evidence>
<comment type="pathway">
    <text evidence="2">Carbohydrate metabolism; hexose metabolism.</text>
</comment>
<sequence>MASFVEQTALNREKLLKDVSPEVLQLVEKYEGLFSVSSEKLKDITTHFVSELHKGLSKTGGSIPMIPGWVMEYPTGQETGDYLAIDLGGTNLRVVLVHLLGNSKFETVQDKFALPDTIRTAKADDLWGFIADSLKDFVQKHYPEKPAKPLPLGFTFSYPASQDAINEGVLQRWTKGYDIAGVEGHDVVPMLQKALAEREVPIEVVSLINDTTGTLVASAYSDTETQMGLIFGTGCNGAYYEYVKNIPKLEGRLPADIDQEGLMAINCEYGAFDNEHVILPRTKYDVQVDAESPRPGQQSFEKMISGYYLGELIRLVLLELHDAGSFFKGQDVTKLRQPFIFDTSAPAISEKDTTADFAEIKALVKDSLDIETTLDERKFIRRLSELIGTRAARLSVCGIAALAKKRGLEKCHCAADGSVYNRYPGFKERAAQALRDIFDWDCEPKDYPIVIVPAEDGSGAGAAIIAALTEKRLAAAASAQLSDLLLQRQDSSSDTRTGLDVLTADLNHHIEASLALNFIVCVGRAAVQANTRGACSHSGRRYRVSTSARSTLNRFFLLDTLIDSEIENTVSDVPTRMHTTDNEHDRPTIFRPPHDSLHFLSLAVSLD</sequence>
<evidence type="ECO:0000256" key="7">
    <source>
        <dbReference type="ARBA" id="ARBA00022840"/>
    </source>
</evidence>
<dbReference type="GO" id="GO:0005536">
    <property type="term" value="F:D-glucose binding"/>
    <property type="evidence" value="ECO:0007669"/>
    <property type="project" value="InterPro"/>
</dbReference>
<evidence type="ECO:0000256" key="8">
    <source>
        <dbReference type="ARBA" id="ARBA00023152"/>
    </source>
</evidence>
<organism evidence="14 15">
    <name type="scientific">Wickerhamomyces pijperi</name>
    <name type="common">Yeast</name>
    <name type="synonym">Pichia pijperi</name>
    <dbReference type="NCBI Taxonomy" id="599730"/>
    <lineage>
        <taxon>Eukaryota</taxon>
        <taxon>Fungi</taxon>
        <taxon>Dikarya</taxon>
        <taxon>Ascomycota</taxon>
        <taxon>Saccharomycotina</taxon>
        <taxon>Saccharomycetes</taxon>
        <taxon>Phaffomycetales</taxon>
        <taxon>Wickerhamomycetaceae</taxon>
        <taxon>Wickerhamomyces</taxon>
    </lineage>
</organism>
<keyword evidence="5 11" id="KW-0547">Nucleotide-binding</keyword>
<keyword evidence="6 11" id="KW-0418">Kinase</keyword>
<dbReference type="AlphaFoldDB" id="A0A9P8PHV5"/>
<dbReference type="PANTHER" id="PTHR19443">
    <property type="entry name" value="HEXOKINASE"/>
    <property type="match status" value="1"/>
</dbReference>
<dbReference type="Pfam" id="PF00349">
    <property type="entry name" value="Hexokinase_1"/>
    <property type="match status" value="1"/>
</dbReference>
<accession>A0A9P8PHV5</accession>
<keyword evidence="7 11" id="KW-0067">ATP-binding</keyword>